<feature type="domain" description="Apple" evidence="6">
    <location>
        <begin position="355"/>
        <end position="439"/>
    </location>
</feature>
<keyword evidence="3" id="KW-0812">Transmembrane</keyword>
<gene>
    <name evidence="7" type="ORF">HHK36_027038</name>
</gene>
<evidence type="ECO:0000259" key="6">
    <source>
        <dbReference type="PROSITE" id="PS50948"/>
    </source>
</evidence>
<dbReference type="PROSITE" id="PS50927">
    <property type="entry name" value="BULB_LECTIN"/>
    <property type="match status" value="1"/>
</dbReference>
<comment type="caution">
    <text evidence="7">The sequence shown here is derived from an EMBL/GenBank/DDBJ whole genome shotgun (WGS) entry which is preliminary data.</text>
</comment>
<dbReference type="InterPro" id="IPR001480">
    <property type="entry name" value="Bulb-type_lectin_dom"/>
</dbReference>
<dbReference type="CDD" id="cd01098">
    <property type="entry name" value="PAN_AP_plant"/>
    <property type="match status" value="1"/>
</dbReference>
<dbReference type="InterPro" id="IPR011009">
    <property type="entry name" value="Kinase-like_dom_sf"/>
</dbReference>
<dbReference type="PROSITE" id="PS51257">
    <property type="entry name" value="PROKAR_LIPOPROTEIN"/>
    <property type="match status" value="1"/>
</dbReference>
<keyword evidence="3" id="KW-0472">Membrane</keyword>
<dbReference type="Proteomes" id="UP000655225">
    <property type="component" value="Unassembled WGS sequence"/>
</dbReference>
<sequence>MTNENFRGGMGTRSKQLPWWLFLSAMLLFSCKTHGADTLSAGLTLSGSQTLISPNGNFELGFFSPGKSANRIYIGIWYKNFVSRIVVWVANRNIPISNPSQIELKIAEDGNLVILSASKIIWSTDLPSNSSNTSSSLEAVLLDSGNFVLRDGPNSSAVIWQSFDHPTDTWLPGGKLGLNKLTKQSLNLTSWKNSEDPASGMFSVGADPNGSSQYFIKWNMSKTYWSSGVWNGHIFSLVPEMRTNYIYNFSYVSNENENYFTYSVYNTSILSRLIMDLSGQIRQLTWLNGVWDWNIFWAQPKQQCDVYALCGAFGSCNEKNISMCECLQGFEARSSEETSLSDWSGGCVRGTPLQCQNNTSDNGDQDGFIPMHNMSWPENPQSLPIGSAKECKLACLNKCSCTAYAYNGSGCSIWDGDLLNLRKISDGDSGKQIFYLRLAASEVKSFAGSRNKRQLWVTVVLPISLTILISGFFICCLCIRKLKATGEKESGEDLLLFDVDMSIIATNDELNEASELGKGGKDFKLPLFSFASISAATDDFSVANKLGEGGFGPVYKVRLKLVTQVI</sequence>
<dbReference type="SUPFAM" id="SSF56112">
    <property type="entry name" value="Protein kinase-like (PK-like)"/>
    <property type="match status" value="1"/>
</dbReference>
<dbReference type="EMBL" id="JABCRI010000020">
    <property type="protein sequence ID" value="KAF8388372.1"/>
    <property type="molecule type" value="Genomic_DNA"/>
</dbReference>
<dbReference type="Gene3D" id="3.30.200.20">
    <property type="entry name" value="Phosphorylase Kinase, domain 1"/>
    <property type="match status" value="1"/>
</dbReference>
<feature type="transmembrane region" description="Helical" evidence="3">
    <location>
        <begin position="455"/>
        <end position="479"/>
    </location>
</feature>
<dbReference type="Gene3D" id="2.90.10.10">
    <property type="entry name" value="Bulb-type lectin domain"/>
    <property type="match status" value="1"/>
</dbReference>
<dbReference type="InterPro" id="IPR003609">
    <property type="entry name" value="Pan_app"/>
</dbReference>
<dbReference type="Pfam" id="PF01453">
    <property type="entry name" value="B_lectin"/>
    <property type="match status" value="1"/>
</dbReference>
<evidence type="ECO:0000313" key="8">
    <source>
        <dbReference type="Proteomes" id="UP000655225"/>
    </source>
</evidence>
<dbReference type="PROSITE" id="PS50948">
    <property type="entry name" value="PAN"/>
    <property type="match status" value="1"/>
</dbReference>
<keyword evidence="1 4" id="KW-0732">Signal</keyword>
<organism evidence="7 8">
    <name type="scientific">Tetracentron sinense</name>
    <name type="common">Spur-leaf</name>
    <dbReference type="NCBI Taxonomy" id="13715"/>
    <lineage>
        <taxon>Eukaryota</taxon>
        <taxon>Viridiplantae</taxon>
        <taxon>Streptophyta</taxon>
        <taxon>Embryophyta</taxon>
        <taxon>Tracheophyta</taxon>
        <taxon>Spermatophyta</taxon>
        <taxon>Magnoliopsida</taxon>
        <taxon>Trochodendrales</taxon>
        <taxon>Trochodendraceae</taxon>
        <taxon>Tetracentron</taxon>
    </lineage>
</organism>
<dbReference type="PANTHER" id="PTHR32444:SF247">
    <property type="entry name" value="OS01G0958200 PROTEIN"/>
    <property type="match status" value="1"/>
</dbReference>
<accession>A0A834YLZ6</accession>
<feature type="chain" id="PRO_5032807335" evidence="4">
    <location>
        <begin position="36"/>
        <end position="566"/>
    </location>
</feature>
<reference evidence="7 8" key="1">
    <citation type="submission" date="2020-04" db="EMBL/GenBank/DDBJ databases">
        <title>Plant Genome Project.</title>
        <authorList>
            <person name="Zhang R.-G."/>
        </authorList>
    </citation>
    <scope>NUCLEOTIDE SEQUENCE [LARGE SCALE GENOMIC DNA]</scope>
    <source>
        <strain evidence="7">YNK0</strain>
        <tissue evidence="7">Leaf</tissue>
    </source>
</reference>
<name>A0A834YLZ6_TETSI</name>
<dbReference type="Pfam" id="PF08276">
    <property type="entry name" value="PAN_2"/>
    <property type="match status" value="1"/>
</dbReference>
<proteinExistence type="predicted"/>
<keyword evidence="2" id="KW-1015">Disulfide bond</keyword>
<dbReference type="SUPFAM" id="SSF51110">
    <property type="entry name" value="alpha-D-mannose-specific plant lectins"/>
    <property type="match status" value="1"/>
</dbReference>
<evidence type="ECO:0000256" key="4">
    <source>
        <dbReference type="SAM" id="SignalP"/>
    </source>
</evidence>
<dbReference type="SMART" id="SM00108">
    <property type="entry name" value="B_lectin"/>
    <property type="match status" value="1"/>
</dbReference>
<dbReference type="OMA" id="VASELMH"/>
<feature type="signal peptide" evidence="4">
    <location>
        <begin position="1"/>
        <end position="35"/>
    </location>
</feature>
<dbReference type="CDD" id="cd00028">
    <property type="entry name" value="B_lectin"/>
    <property type="match status" value="1"/>
</dbReference>
<evidence type="ECO:0000256" key="1">
    <source>
        <dbReference type="ARBA" id="ARBA00022729"/>
    </source>
</evidence>
<dbReference type="OrthoDB" id="4062651at2759"/>
<dbReference type="GO" id="GO:0048544">
    <property type="term" value="P:recognition of pollen"/>
    <property type="evidence" value="ECO:0007669"/>
    <property type="project" value="InterPro"/>
</dbReference>
<dbReference type="InterPro" id="IPR036426">
    <property type="entry name" value="Bulb-type_lectin_dom_sf"/>
</dbReference>
<keyword evidence="8" id="KW-1185">Reference proteome</keyword>
<dbReference type="AlphaFoldDB" id="A0A834YLZ6"/>
<dbReference type="Pfam" id="PF00954">
    <property type="entry name" value="S_locus_glycop"/>
    <property type="match status" value="1"/>
</dbReference>
<protein>
    <submittedName>
        <fullName evidence="7">Uncharacterized protein</fullName>
    </submittedName>
</protein>
<evidence type="ECO:0000259" key="5">
    <source>
        <dbReference type="PROSITE" id="PS50927"/>
    </source>
</evidence>
<dbReference type="FunFam" id="2.90.10.10:FF:000002">
    <property type="entry name" value="Serine/threonine-protein kinase"/>
    <property type="match status" value="1"/>
</dbReference>
<evidence type="ECO:0000256" key="2">
    <source>
        <dbReference type="ARBA" id="ARBA00023157"/>
    </source>
</evidence>
<evidence type="ECO:0000313" key="7">
    <source>
        <dbReference type="EMBL" id="KAF8388372.1"/>
    </source>
</evidence>
<dbReference type="InterPro" id="IPR000858">
    <property type="entry name" value="S_locus_glycoprot_dom"/>
</dbReference>
<evidence type="ECO:0000256" key="3">
    <source>
        <dbReference type="SAM" id="Phobius"/>
    </source>
</evidence>
<dbReference type="PANTHER" id="PTHR32444">
    <property type="entry name" value="BULB-TYPE LECTIN DOMAIN-CONTAINING PROTEIN"/>
    <property type="match status" value="1"/>
</dbReference>
<keyword evidence="3" id="KW-1133">Transmembrane helix</keyword>
<feature type="domain" description="Bulb-type lectin" evidence="5">
    <location>
        <begin position="36"/>
        <end position="162"/>
    </location>
</feature>
<dbReference type="SMART" id="SM00473">
    <property type="entry name" value="PAN_AP"/>
    <property type="match status" value="1"/>
</dbReference>